<feature type="transmembrane region" description="Helical" evidence="18">
    <location>
        <begin position="93"/>
        <end position="111"/>
    </location>
</feature>
<evidence type="ECO:0000259" key="19">
    <source>
        <dbReference type="PROSITE" id="PS50253"/>
    </source>
</evidence>
<keyword evidence="6" id="KW-1003">Cell membrane</keyword>
<gene>
    <name evidence="20" type="ORF">SADO_05520</name>
</gene>
<keyword evidence="8" id="KW-0249">Electron transport</keyword>
<keyword evidence="11 18" id="KW-0472">Membrane</keyword>
<evidence type="ECO:0000256" key="9">
    <source>
        <dbReference type="ARBA" id="ARBA00022989"/>
    </source>
</evidence>
<feature type="domain" description="Heme-copper oxidase subunit III family profile" evidence="19">
    <location>
        <begin position="1"/>
        <end position="200"/>
    </location>
</feature>
<evidence type="ECO:0000256" key="17">
    <source>
        <dbReference type="RuleBase" id="RU003376"/>
    </source>
</evidence>
<dbReference type="PANTHER" id="PTHR11403:SF2">
    <property type="entry name" value="CYTOCHROME BO(3) UBIQUINOL OXIDASE SUBUNIT 3"/>
    <property type="match status" value="1"/>
</dbReference>
<comment type="subunit">
    <text evidence="3">Heterooctamer of two A chains, two B chains, two C chains and two D chains.</text>
</comment>
<keyword evidence="5" id="KW-0813">Transport</keyword>
<evidence type="ECO:0000256" key="4">
    <source>
        <dbReference type="ARBA" id="ARBA00014687"/>
    </source>
</evidence>
<evidence type="ECO:0000256" key="18">
    <source>
        <dbReference type="SAM" id="Phobius"/>
    </source>
</evidence>
<evidence type="ECO:0000256" key="8">
    <source>
        <dbReference type="ARBA" id="ARBA00022982"/>
    </source>
</evidence>
<dbReference type="RefSeq" id="WP_353109909.1">
    <property type="nucleotide sequence ID" value="NZ_APND01000001.1"/>
</dbReference>
<evidence type="ECO:0000256" key="12">
    <source>
        <dbReference type="ARBA" id="ARBA00025694"/>
    </source>
</evidence>
<dbReference type="PANTHER" id="PTHR11403">
    <property type="entry name" value="CYTOCHROME C OXIDASE SUBUNIT III"/>
    <property type="match status" value="1"/>
</dbReference>
<dbReference type="Gene3D" id="1.20.120.80">
    <property type="entry name" value="Cytochrome c oxidase, subunit III, four-helix bundle"/>
    <property type="match status" value="1"/>
</dbReference>
<evidence type="ECO:0000256" key="14">
    <source>
        <dbReference type="ARBA" id="ARBA00031884"/>
    </source>
</evidence>
<evidence type="ECO:0000256" key="10">
    <source>
        <dbReference type="ARBA" id="ARBA00023002"/>
    </source>
</evidence>
<dbReference type="EMBL" id="APND01000001">
    <property type="protein sequence ID" value="MES1928693.1"/>
    <property type="molecule type" value="Genomic_DNA"/>
</dbReference>
<dbReference type="InterPro" id="IPR014206">
    <property type="entry name" value="Cyt_c_ubiqinol_oxidase_su3"/>
</dbReference>
<feature type="transmembrane region" description="Helical" evidence="18">
    <location>
        <begin position="66"/>
        <end position="87"/>
    </location>
</feature>
<evidence type="ECO:0000256" key="2">
    <source>
        <dbReference type="ARBA" id="ARBA00010581"/>
    </source>
</evidence>
<feature type="transmembrane region" description="Helical" evidence="18">
    <location>
        <begin position="179"/>
        <end position="202"/>
    </location>
</feature>
<dbReference type="SUPFAM" id="SSF81452">
    <property type="entry name" value="Cytochrome c oxidase subunit III-like"/>
    <property type="match status" value="1"/>
</dbReference>
<dbReference type="InterPro" id="IPR013833">
    <property type="entry name" value="Cyt_c_oxidase_su3_a-hlx"/>
</dbReference>
<evidence type="ECO:0000256" key="1">
    <source>
        <dbReference type="ARBA" id="ARBA00004651"/>
    </source>
</evidence>
<comment type="caution">
    <text evidence="20">The sequence shown here is derived from an EMBL/GenBank/DDBJ whole genome shotgun (WGS) entry which is preliminary data.</text>
</comment>
<dbReference type="InterPro" id="IPR035973">
    <property type="entry name" value="Cyt_c_oxidase_su3-like_sf"/>
</dbReference>
<evidence type="ECO:0000256" key="5">
    <source>
        <dbReference type="ARBA" id="ARBA00022448"/>
    </source>
</evidence>
<evidence type="ECO:0000313" key="20">
    <source>
        <dbReference type="EMBL" id="MES1928693.1"/>
    </source>
</evidence>
<keyword evidence="21" id="KW-1185">Reference proteome</keyword>
<dbReference type="Pfam" id="PF00510">
    <property type="entry name" value="COX3"/>
    <property type="match status" value="1"/>
</dbReference>
<keyword evidence="9 18" id="KW-1133">Transmembrane helix</keyword>
<keyword evidence="10" id="KW-0560">Oxidoreductase</keyword>
<organism evidence="20 21">
    <name type="scientific">Salinisphaera dokdonensis CL-ES53</name>
    <dbReference type="NCBI Taxonomy" id="1304272"/>
    <lineage>
        <taxon>Bacteria</taxon>
        <taxon>Pseudomonadati</taxon>
        <taxon>Pseudomonadota</taxon>
        <taxon>Gammaproteobacteria</taxon>
        <taxon>Salinisphaerales</taxon>
        <taxon>Salinisphaeraceae</taxon>
        <taxon>Salinisphaera</taxon>
    </lineage>
</organism>
<evidence type="ECO:0000256" key="7">
    <source>
        <dbReference type="ARBA" id="ARBA00022692"/>
    </source>
</evidence>
<evidence type="ECO:0000256" key="3">
    <source>
        <dbReference type="ARBA" id="ARBA00011700"/>
    </source>
</evidence>
<feature type="transmembrane region" description="Helical" evidence="18">
    <location>
        <begin position="26"/>
        <end position="45"/>
    </location>
</feature>
<dbReference type="InterPro" id="IPR033946">
    <property type="entry name" value="Ubiquinol_oxase_su3_dom"/>
</dbReference>
<keyword evidence="7 17" id="KW-0812">Transmembrane</keyword>
<dbReference type="NCBIfam" id="TIGR02842">
    <property type="entry name" value="CyoC"/>
    <property type="match status" value="1"/>
</dbReference>
<evidence type="ECO:0000256" key="13">
    <source>
        <dbReference type="ARBA" id="ARBA00030072"/>
    </source>
</evidence>
<accession>A0ABV2AYH3</accession>
<evidence type="ECO:0000256" key="16">
    <source>
        <dbReference type="ARBA" id="ARBA00032717"/>
    </source>
</evidence>
<evidence type="ECO:0000256" key="6">
    <source>
        <dbReference type="ARBA" id="ARBA00022475"/>
    </source>
</evidence>
<dbReference type="InterPro" id="IPR000298">
    <property type="entry name" value="Cyt_c_oxidase-like_su3"/>
</dbReference>
<proteinExistence type="inferred from homology"/>
<evidence type="ECO:0000256" key="15">
    <source>
        <dbReference type="ARBA" id="ARBA00032189"/>
    </source>
</evidence>
<feature type="transmembrane region" description="Helical" evidence="18">
    <location>
        <begin position="132"/>
        <end position="159"/>
    </location>
</feature>
<dbReference type="PROSITE" id="PS50253">
    <property type="entry name" value="COX3"/>
    <property type="match status" value="1"/>
</dbReference>
<dbReference type="Proteomes" id="UP001460888">
    <property type="component" value="Unassembled WGS sequence"/>
</dbReference>
<comment type="similarity">
    <text evidence="2 17">Belongs to the cytochrome c oxidase subunit 3 family.</text>
</comment>
<comment type="subcellular location">
    <subcellularLocation>
        <location evidence="1 17">Cell membrane</location>
        <topology evidence="1 17">Multi-pass membrane protein</topology>
    </subcellularLocation>
</comment>
<protein>
    <recommendedName>
        <fullName evidence="4">Cytochrome bo(3) ubiquinol oxidase subunit 3</fullName>
    </recommendedName>
    <alternativeName>
        <fullName evidence="15">Cytochrome o ubiquinol oxidase subunit 3</fullName>
    </alternativeName>
    <alternativeName>
        <fullName evidence="13">Oxidase bo(3) subunit 3</fullName>
    </alternativeName>
    <alternativeName>
        <fullName evidence="16">Ubiquinol oxidase polypeptide III</fullName>
    </alternativeName>
    <alternativeName>
        <fullName evidence="14">Ubiquinol oxidase subunit 3</fullName>
    </alternativeName>
</protein>
<evidence type="ECO:0000256" key="11">
    <source>
        <dbReference type="ARBA" id="ARBA00023136"/>
    </source>
</evidence>
<reference evidence="20 21" key="1">
    <citation type="submission" date="2013-03" db="EMBL/GenBank/DDBJ databases">
        <title>Salinisphaera dokdonensis CL-ES53 Genome Sequencing.</title>
        <authorList>
            <person name="Li C."/>
            <person name="Lai Q."/>
            <person name="Shao Z."/>
        </authorList>
    </citation>
    <scope>NUCLEOTIDE SEQUENCE [LARGE SCALE GENOMIC DNA]</scope>
    <source>
        <strain evidence="20 21">CL-ES53</strain>
    </source>
</reference>
<evidence type="ECO:0000313" key="21">
    <source>
        <dbReference type="Proteomes" id="UP001460888"/>
    </source>
</evidence>
<comment type="function">
    <text evidence="12">Cytochrome bo(3) ubiquinol terminal oxidase is the component of the aerobic respiratory chain of E.coli that predominates when cells are grown at high aeration. Has proton pump activity across the membrane in addition to electron transfer, pumping 2 protons/electron.</text>
</comment>
<name>A0ABV2AYH3_9GAMM</name>
<sequence length="206" mass="22577">MASSPSYDLNRVRAAARADTEVNFGFWAYLMSDVVLFSMLFLAYVNLSQRFAGGPTPADIFSLHGVFLETMALLASSLTFGLAMVSLHQGRKNHIIGWLLATAVLGIYFLWHEVSEFVHIIHEGASFTRSGFLSAYFGLVGTHGAHVFFGLIWIATMIAQLAVKGLTPPVASRLARLSLFWHFLDLVWICVFSTVYLPGILAGGSS</sequence>
<dbReference type="InterPro" id="IPR024791">
    <property type="entry name" value="Cyt_c/ubiquinol_Oxase_su3"/>
</dbReference>
<dbReference type="CDD" id="cd02863">
    <property type="entry name" value="Ubiquinol_oxidase_III"/>
    <property type="match status" value="1"/>
</dbReference>